<protein>
    <submittedName>
        <fullName evidence="1">Uncharacterized protein</fullName>
    </submittedName>
</protein>
<proteinExistence type="predicted"/>
<dbReference type="EMBL" id="JYDL01001679">
    <property type="protein sequence ID" value="KRX11664.1"/>
    <property type="molecule type" value="Genomic_DNA"/>
</dbReference>
<accession>A0A0V0RB94</accession>
<reference evidence="1 2" key="1">
    <citation type="submission" date="2015-01" db="EMBL/GenBank/DDBJ databases">
        <title>Evolution of Trichinella species and genotypes.</title>
        <authorList>
            <person name="Korhonen P.K."/>
            <person name="Edoardo P."/>
            <person name="Giuseppe L.R."/>
            <person name="Gasser R.B."/>
        </authorList>
    </citation>
    <scope>NUCLEOTIDE SEQUENCE [LARGE SCALE GENOMIC DNA]</scope>
    <source>
        <strain evidence="1">ISS37</strain>
    </source>
</reference>
<name>A0A0V0RB94_9BILA</name>
<organism evidence="1 2">
    <name type="scientific">Trichinella nelsoni</name>
    <dbReference type="NCBI Taxonomy" id="6336"/>
    <lineage>
        <taxon>Eukaryota</taxon>
        <taxon>Metazoa</taxon>
        <taxon>Ecdysozoa</taxon>
        <taxon>Nematoda</taxon>
        <taxon>Enoplea</taxon>
        <taxon>Dorylaimia</taxon>
        <taxon>Trichinellida</taxon>
        <taxon>Trichinellidae</taxon>
        <taxon>Trichinella</taxon>
    </lineage>
</organism>
<evidence type="ECO:0000313" key="1">
    <source>
        <dbReference type="EMBL" id="KRX11664.1"/>
    </source>
</evidence>
<sequence>MNCSSSKTKTKGYMAFIKSLHQVLFKDPEQSNLEEGIASTYQPSRYQTHKVCKGTWSIEP</sequence>
<gene>
    <name evidence="1" type="ORF">T07_14311</name>
</gene>
<evidence type="ECO:0000313" key="2">
    <source>
        <dbReference type="Proteomes" id="UP000054630"/>
    </source>
</evidence>
<comment type="caution">
    <text evidence="1">The sequence shown here is derived from an EMBL/GenBank/DDBJ whole genome shotgun (WGS) entry which is preliminary data.</text>
</comment>
<dbReference type="Proteomes" id="UP000054630">
    <property type="component" value="Unassembled WGS sequence"/>
</dbReference>
<dbReference type="AlphaFoldDB" id="A0A0V0RB94"/>
<keyword evidence="2" id="KW-1185">Reference proteome</keyword>